<feature type="transmembrane region" description="Helical" evidence="11">
    <location>
        <begin position="657"/>
        <end position="677"/>
    </location>
</feature>
<keyword evidence="5 11" id="KW-1133">Transmembrane helix</keyword>
<evidence type="ECO:0000256" key="11">
    <source>
        <dbReference type="SAM" id="Phobius"/>
    </source>
</evidence>
<keyword evidence="14" id="KW-1185">Reference proteome</keyword>
<evidence type="ECO:0000256" key="3">
    <source>
        <dbReference type="ARBA" id="ARBA00022692"/>
    </source>
</evidence>
<dbReference type="OrthoDB" id="266334at2759"/>
<dbReference type="PROSITE" id="PS51469">
    <property type="entry name" value="SUN"/>
    <property type="match status" value="1"/>
</dbReference>
<organism evidence="13 14">
    <name type="scientific">Zostera marina</name>
    <name type="common">Eelgrass</name>
    <dbReference type="NCBI Taxonomy" id="29655"/>
    <lineage>
        <taxon>Eukaryota</taxon>
        <taxon>Viridiplantae</taxon>
        <taxon>Streptophyta</taxon>
        <taxon>Embryophyta</taxon>
        <taxon>Tracheophyta</taxon>
        <taxon>Spermatophyta</taxon>
        <taxon>Magnoliopsida</taxon>
        <taxon>Liliopsida</taxon>
        <taxon>Zosteraceae</taxon>
        <taxon>Zostera</taxon>
    </lineage>
</organism>
<dbReference type="InterPro" id="IPR008979">
    <property type="entry name" value="Galactose-bd-like_sf"/>
</dbReference>
<evidence type="ECO:0000256" key="8">
    <source>
        <dbReference type="ARBA" id="ARBA00023242"/>
    </source>
</evidence>
<sequence>MQKSCEALLFFRRVAIDRSGSKHHVLISWGILFLMSTFISPGNCCEDGMCGNINEVGYSQVSTSESCLAQEYGESEVHEEQSMDNCRTGQTCGVNDEFLIRKEDTITENKIEVPSPTCDEQVISDVTSDSQIKEEKNSLNGDSVVNDQELEHALDEEHLNDVTNPENKSISMKEQVLDNTSDSKVKEEIVPTPMENLDPEVKKENRSTTNENNLSILEDAYETEVESEKEAPKHDITTEKEPALAEHPGSGINVVVTPKYDKLSRVTPPSLGEFKSRTLSLKERHGSLQSGSSSVVKNRVEPSGKEYNYASASKGAKVLAFNKEANGASNILAKDKDKYLRNPCSAEGKYVVIELSEETLVDTIEIGNFEHYSSNFKEFELLKSLVYPTDSWIKIANFTAMNVKQKQRFVIQEPKWARYLKLNLPTHYGSEFYCTLSVLEVYGVDAVETMLEDLIKVQDNQFGLENPLPPPKTHVLTPQIDQQKPCVSDTTNNDGGDIYSEIISEMYYGPKTHTTTQQSDDSKRDDTDPTVAEKRPSQIGRMPGDTVLKILMQKVRSLDENSAVLERYLEDLNNRYAKIFRDIDSEIDDKELALNQIRTDVTNIRISQDAIRKDIGDLYSWKSIVSSQLDRLVDDNADLRLEVEKVCNNQVDMENRGLVVIVISFGFGIFALFKVVLDLFASACNIRTSEAVCNKSCGWILLLLSSSLVTFIIVL</sequence>
<feature type="region of interest" description="Disordered" evidence="10">
    <location>
        <begin position="511"/>
        <end position="541"/>
    </location>
</feature>
<gene>
    <name evidence="13" type="ORF">ZOSMA_83G00340</name>
</gene>
<evidence type="ECO:0000256" key="2">
    <source>
        <dbReference type="ARBA" id="ARBA00004477"/>
    </source>
</evidence>
<evidence type="ECO:0000313" key="14">
    <source>
        <dbReference type="Proteomes" id="UP000036987"/>
    </source>
</evidence>
<feature type="compositionally biased region" description="Basic and acidic residues" evidence="10">
    <location>
        <begin position="520"/>
        <end position="536"/>
    </location>
</feature>
<dbReference type="InterPro" id="IPR045120">
    <property type="entry name" value="Suco/Slp1-like"/>
</dbReference>
<dbReference type="InterPro" id="IPR012919">
    <property type="entry name" value="SUN_dom"/>
</dbReference>
<dbReference type="EMBL" id="LFYR01002038">
    <property type="protein sequence ID" value="KMZ57658.1"/>
    <property type="molecule type" value="Genomic_DNA"/>
</dbReference>
<dbReference type="PANTHER" id="PTHR12953:SF0">
    <property type="entry name" value="SUN DOMAIN-CONTAINING OSSIFICATION FACTOR"/>
    <property type="match status" value="1"/>
</dbReference>
<evidence type="ECO:0000256" key="6">
    <source>
        <dbReference type="ARBA" id="ARBA00023054"/>
    </source>
</evidence>
<dbReference type="GO" id="GO:0005789">
    <property type="term" value="C:endoplasmic reticulum membrane"/>
    <property type="evidence" value="ECO:0007669"/>
    <property type="project" value="UniProtKB-SubCell"/>
</dbReference>
<comment type="caution">
    <text evidence="13">The sequence shown here is derived from an EMBL/GenBank/DDBJ whole genome shotgun (WGS) entry which is preliminary data.</text>
</comment>
<dbReference type="Proteomes" id="UP000036987">
    <property type="component" value="Unassembled WGS sequence"/>
</dbReference>
<dbReference type="OMA" id="DSWKSHI"/>
<keyword evidence="4" id="KW-0256">Endoplasmic reticulum</keyword>
<keyword evidence="8" id="KW-0539">Nucleus</keyword>
<feature type="transmembrane region" description="Helical" evidence="11">
    <location>
        <begin position="697"/>
        <end position="714"/>
    </location>
</feature>
<keyword evidence="6" id="KW-0175">Coiled coil</keyword>
<protein>
    <submittedName>
        <fullName evidence="13">Sad1/UNC domain protein</fullName>
    </submittedName>
</protein>
<accession>A0A0K9NM40</accession>
<comment type="subcellular location">
    <subcellularLocation>
        <location evidence="2">Endoplasmic reticulum membrane</location>
        <topology evidence="2">Multi-pass membrane protein</topology>
    </subcellularLocation>
    <subcellularLocation>
        <location evidence="1">Nucleus membrane</location>
        <topology evidence="1">Multi-pass membrane protein</topology>
    </subcellularLocation>
</comment>
<dbReference type="PANTHER" id="PTHR12953">
    <property type="entry name" value="MEMBRANE PROTEIN CH1 RELATED"/>
    <property type="match status" value="1"/>
</dbReference>
<comment type="function">
    <text evidence="9">Encodes a member of the mid-SUN subfamily of SUN-domain proteins that is localized to both the nuclear envelope and the ER. It is involved in early seed development and nuclear morphology. [TAIR].</text>
</comment>
<reference evidence="14" key="1">
    <citation type="journal article" date="2016" name="Nature">
        <title>The genome of the seagrass Zostera marina reveals angiosperm adaptation to the sea.</title>
        <authorList>
            <person name="Olsen J.L."/>
            <person name="Rouze P."/>
            <person name="Verhelst B."/>
            <person name="Lin Y.-C."/>
            <person name="Bayer T."/>
            <person name="Collen J."/>
            <person name="Dattolo E."/>
            <person name="De Paoli E."/>
            <person name="Dittami S."/>
            <person name="Maumus F."/>
            <person name="Michel G."/>
            <person name="Kersting A."/>
            <person name="Lauritano C."/>
            <person name="Lohaus R."/>
            <person name="Toepel M."/>
            <person name="Tonon T."/>
            <person name="Vanneste K."/>
            <person name="Amirebrahimi M."/>
            <person name="Brakel J."/>
            <person name="Bostroem C."/>
            <person name="Chovatia M."/>
            <person name="Grimwood J."/>
            <person name="Jenkins J.W."/>
            <person name="Jueterbock A."/>
            <person name="Mraz A."/>
            <person name="Stam W.T."/>
            <person name="Tice H."/>
            <person name="Bornberg-Bauer E."/>
            <person name="Green P.J."/>
            <person name="Pearson G.A."/>
            <person name="Procaccini G."/>
            <person name="Duarte C.M."/>
            <person name="Schmutz J."/>
            <person name="Reusch T.B.H."/>
            <person name="Van de Peer Y."/>
        </authorList>
    </citation>
    <scope>NUCLEOTIDE SEQUENCE [LARGE SCALE GENOMIC DNA]</scope>
    <source>
        <strain evidence="14">cv. Finnish</strain>
    </source>
</reference>
<dbReference type="GO" id="GO:0031965">
    <property type="term" value="C:nuclear membrane"/>
    <property type="evidence" value="ECO:0007669"/>
    <property type="project" value="UniProtKB-SubCell"/>
</dbReference>
<evidence type="ECO:0000256" key="9">
    <source>
        <dbReference type="ARBA" id="ARBA00054046"/>
    </source>
</evidence>
<dbReference type="SUPFAM" id="SSF49785">
    <property type="entry name" value="Galactose-binding domain-like"/>
    <property type="match status" value="1"/>
</dbReference>
<feature type="domain" description="SUN" evidence="12">
    <location>
        <begin position="292"/>
        <end position="446"/>
    </location>
</feature>
<name>A0A0K9NM40_ZOSMR</name>
<dbReference type="Gene3D" id="2.60.120.260">
    <property type="entry name" value="Galactose-binding domain-like"/>
    <property type="match status" value="1"/>
</dbReference>
<evidence type="ECO:0000313" key="13">
    <source>
        <dbReference type="EMBL" id="KMZ57658.1"/>
    </source>
</evidence>
<feature type="compositionally biased region" description="Polar residues" evidence="10">
    <location>
        <begin position="161"/>
        <end position="180"/>
    </location>
</feature>
<evidence type="ECO:0000256" key="5">
    <source>
        <dbReference type="ARBA" id="ARBA00022989"/>
    </source>
</evidence>
<evidence type="ECO:0000256" key="4">
    <source>
        <dbReference type="ARBA" id="ARBA00022824"/>
    </source>
</evidence>
<evidence type="ECO:0000256" key="1">
    <source>
        <dbReference type="ARBA" id="ARBA00004232"/>
    </source>
</evidence>
<evidence type="ECO:0000256" key="10">
    <source>
        <dbReference type="SAM" id="MobiDB-lite"/>
    </source>
</evidence>
<dbReference type="GO" id="GO:0005737">
    <property type="term" value="C:cytoplasm"/>
    <property type="evidence" value="ECO:0000318"/>
    <property type="project" value="GO_Central"/>
</dbReference>
<dbReference type="GO" id="GO:0016020">
    <property type="term" value="C:membrane"/>
    <property type="evidence" value="ECO:0000318"/>
    <property type="project" value="GO_Central"/>
</dbReference>
<dbReference type="FunFam" id="2.60.120.260:FF:000062">
    <property type="entry name" value="Galactose-binding protein isoform 3"/>
    <property type="match status" value="1"/>
</dbReference>
<dbReference type="STRING" id="29655.A0A0K9NM40"/>
<proteinExistence type="predicted"/>
<evidence type="ECO:0000256" key="7">
    <source>
        <dbReference type="ARBA" id="ARBA00023136"/>
    </source>
</evidence>
<keyword evidence="7 11" id="KW-0472">Membrane</keyword>
<keyword evidence="3 11" id="KW-0812">Transmembrane</keyword>
<evidence type="ECO:0000259" key="12">
    <source>
        <dbReference type="PROSITE" id="PS51469"/>
    </source>
</evidence>
<dbReference type="Pfam" id="PF07738">
    <property type="entry name" value="Sad1_UNC"/>
    <property type="match status" value="1"/>
</dbReference>
<dbReference type="AlphaFoldDB" id="A0A0K9NM40"/>
<feature type="region of interest" description="Disordered" evidence="10">
    <location>
        <begin position="160"/>
        <end position="184"/>
    </location>
</feature>